<keyword evidence="2" id="KW-0812">Transmembrane</keyword>
<feature type="compositionally biased region" description="Acidic residues" evidence="1">
    <location>
        <begin position="367"/>
        <end position="387"/>
    </location>
</feature>
<dbReference type="RefSeq" id="XP_002180996.1">
    <property type="nucleotide sequence ID" value="XM_002180960.1"/>
</dbReference>
<evidence type="ECO:0000256" key="1">
    <source>
        <dbReference type="SAM" id="MobiDB-lite"/>
    </source>
</evidence>
<reference evidence="4" key="2">
    <citation type="submission" date="2008-08" db="EMBL/GenBank/DDBJ databases">
        <authorList>
            <consortium name="Diatom Consortium"/>
            <person name="Grigoriev I."/>
            <person name="Grimwood J."/>
            <person name="Kuo A."/>
            <person name="Otillar R.P."/>
            <person name="Salamov A."/>
            <person name="Detter J.C."/>
            <person name="Lindquist E."/>
            <person name="Shapiro H."/>
            <person name="Lucas S."/>
            <person name="Glavina del Rio T."/>
            <person name="Pitluck S."/>
            <person name="Rokhsar D."/>
            <person name="Bowler C."/>
        </authorList>
    </citation>
    <scope>GENOME REANNOTATION</scope>
    <source>
        <strain evidence="4">CCAP 1055/1</strain>
    </source>
</reference>
<dbReference type="Proteomes" id="UP000000759">
    <property type="component" value="Chromosome 10"/>
</dbReference>
<evidence type="ECO:0000313" key="4">
    <source>
        <dbReference type="Proteomes" id="UP000000759"/>
    </source>
</evidence>
<feature type="region of interest" description="Disordered" evidence="1">
    <location>
        <begin position="360"/>
        <end position="387"/>
    </location>
</feature>
<feature type="transmembrane region" description="Helical" evidence="2">
    <location>
        <begin position="240"/>
        <end position="261"/>
    </location>
</feature>
<feature type="transmembrane region" description="Helical" evidence="2">
    <location>
        <begin position="107"/>
        <end position="127"/>
    </location>
</feature>
<dbReference type="HOGENOM" id="CLU_714689_0_0_1"/>
<keyword evidence="4" id="KW-1185">Reference proteome</keyword>
<dbReference type="GeneID" id="7201552"/>
<feature type="transmembrane region" description="Helical" evidence="2">
    <location>
        <begin position="66"/>
        <end position="87"/>
    </location>
</feature>
<keyword evidence="2" id="KW-0472">Membrane</keyword>
<dbReference type="PaxDb" id="2850-Phatr46451"/>
<reference evidence="3 4" key="1">
    <citation type="journal article" date="2008" name="Nature">
        <title>The Phaeodactylum genome reveals the evolutionary history of diatom genomes.</title>
        <authorList>
            <person name="Bowler C."/>
            <person name="Allen A.E."/>
            <person name="Badger J.H."/>
            <person name="Grimwood J."/>
            <person name="Jabbari K."/>
            <person name="Kuo A."/>
            <person name="Maheswari U."/>
            <person name="Martens C."/>
            <person name="Maumus F."/>
            <person name="Otillar R.P."/>
            <person name="Rayko E."/>
            <person name="Salamov A."/>
            <person name="Vandepoele K."/>
            <person name="Beszteri B."/>
            <person name="Gruber A."/>
            <person name="Heijde M."/>
            <person name="Katinka M."/>
            <person name="Mock T."/>
            <person name="Valentin K."/>
            <person name="Verret F."/>
            <person name="Berges J.A."/>
            <person name="Brownlee C."/>
            <person name="Cadoret J.P."/>
            <person name="Chiovitti A."/>
            <person name="Choi C.J."/>
            <person name="Coesel S."/>
            <person name="De Martino A."/>
            <person name="Detter J.C."/>
            <person name="Durkin C."/>
            <person name="Falciatore A."/>
            <person name="Fournet J."/>
            <person name="Haruta M."/>
            <person name="Huysman M.J."/>
            <person name="Jenkins B.D."/>
            <person name="Jiroutova K."/>
            <person name="Jorgensen R.E."/>
            <person name="Joubert Y."/>
            <person name="Kaplan A."/>
            <person name="Kroger N."/>
            <person name="Kroth P.G."/>
            <person name="La Roche J."/>
            <person name="Lindquist E."/>
            <person name="Lommer M."/>
            <person name="Martin-Jezequel V."/>
            <person name="Lopez P.J."/>
            <person name="Lucas S."/>
            <person name="Mangogna M."/>
            <person name="McGinnis K."/>
            <person name="Medlin L.K."/>
            <person name="Montsant A."/>
            <person name="Oudot-Le Secq M.P."/>
            <person name="Napoli C."/>
            <person name="Obornik M."/>
            <person name="Parker M.S."/>
            <person name="Petit J.L."/>
            <person name="Porcel B.M."/>
            <person name="Poulsen N."/>
            <person name="Robison M."/>
            <person name="Rychlewski L."/>
            <person name="Rynearson T.A."/>
            <person name="Schmutz J."/>
            <person name="Shapiro H."/>
            <person name="Siaut M."/>
            <person name="Stanley M."/>
            <person name="Sussman M.R."/>
            <person name="Taylor A.R."/>
            <person name="Vardi A."/>
            <person name="von Dassow P."/>
            <person name="Vyverman W."/>
            <person name="Willis A."/>
            <person name="Wyrwicz L.S."/>
            <person name="Rokhsar D.S."/>
            <person name="Weissenbach J."/>
            <person name="Armbrust E.V."/>
            <person name="Green B.R."/>
            <person name="Van de Peer Y."/>
            <person name="Grigoriev I.V."/>
        </authorList>
    </citation>
    <scope>NUCLEOTIDE SEQUENCE [LARGE SCALE GENOMIC DNA]</scope>
    <source>
        <strain evidence="3 4">CCAP 1055/1</strain>
    </source>
</reference>
<feature type="compositionally biased region" description="Low complexity" evidence="1">
    <location>
        <begin position="1"/>
        <end position="17"/>
    </location>
</feature>
<evidence type="ECO:0000313" key="3">
    <source>
        <dbReference type="EMBL" id="EEC47648.1"/>
    </source>
</evidence>
<name>B7G198_PHATC</name>
<feature type="region of interest" description="Disordered" evidence="1">
    <location>
        <begin position="1"/>
        <end position="33"/>
    </location>
</feature>
<dbReference type="KEGG" id="pti:PHATRDRAFT_46451"/>
<accession>B7G198</accession>
<keyword evidence="2" id="KW-1133">Transmembrane helix</keyword>
<protein>
    <recommendedName>
        <fullName evidence="5">Transmembrane protein</fullName>
    </recommendedName>
</protein>
<feature type="transmembrane region" description="Helical" evidence="2">
    <location>
        <begin position="208"/>
        <end position="228"/>
    </location>
</feature>
<dbReference type="AlphaFoldDB" id="B7G198"/>
<feature type="transmembrane region" description="Helical" evidence="2">
    <location>
        <begin position="179"/>
        <end position="202"/>
    </location>
</feature>
<dbReference type="InParanoid" id="B7G198"/>
<dbReference type="OrthoDB" id="46263at2759"/>
<sequence length="387" mass="42936">MSKLESSPTTQISSQQSKLKAEENKKKKPPPQYNPRWKGYCLILISSLINLSSISNIDQQSDFSGEWGFCLCFGVFSFVFALLILILDRTQCGVETFSFTKAMDGKLEGYVLLFVSLWWLVGVAYITQVNGIAYKANNIYFSSWLVPASCAYTLNKWSTEKDVLSFAEMTGLSATLKSWYILFLSSVVSLGSSIDMLLHLYSIKQDQAIAGVVIGIVSTCLSIGWICVHYKFIEFFKQGGWQELSCCVVLIVLWIIGVSIITQEGGIGSTLGGSGCRNIDNQLYGIQITELENCTISLVGSDQERLTYNCYDTINRSIPGSNLYFSVWCCLGATLNIALRWKAQQALQFAQAQNERLMDKAKISSGDGEDGASDGEDLEDFEDADDY</sequence>
<dbReference type="eggNOG" id="ENOG502SQZS">
    <property type="taxonomic scope" value="Eukaryota"/>
</dbReference>
<dbReference type="OMA" id="GWICVHY"/>
<evidence type="ECO:0000256" key="2">
    <source>
        <dbReference type="SAM" id="Phobius"/>
    </source>
</evidence>
<gene>
    <name evidence="3" type="ORF">PHATRDRAFT_46451</name>
</gene>
<evidence type="ECO:0008006" key="5">
    <source>
        <dbReference type="Google" id="ProtNLM"/>
    </source>
</evidence>
<proteinExistence type="predicted"/>
<dbReference type="EMBL" id="CM000613">
    <property type="protein sequence ID" value="EEC47648.1"/>
    <property type="molecule type" value="Genomic_DNA"/>
</dbReference>
<organism evidence="3 4">
    <name type="scientific">Phaeodactylum tricornutum (strain CCAP 1055/1)</name>
    <dbReference type="NCBI Taxonomy" id="556484"/>
    <lineage>
        <taxon>Eukaryota</taxon>
        <taxon>Sar</taxon>
        <taxon>Stramenopiles</taxon>
        <taxon>Ochrophyta</taxon>
        <taxon>Bacillariophyta</taxon>
        <taxon>Bacillariophyceae</taxon>
        <taxon>Bacillariophycidae</taxon>
        <taxon>Naviculales</taxon>
        <taxon>Phaeodactylaceae</taxon>
        <taxon>Phaeodactylum</taxon>
    </lineage>
</organism>